<dbReference type="AlphaFoldDB" id="A0A819D824"/>
<organism evidence="1 2">
    <name type="scientific">Rotaria sordida</name>
    <dbReference type="NCBI Taxonomy" id="392033"/>
    <lineage>
        <taxon>Eukaryota</taxon>
        <taxon>Metazoa</taxon>
        <taxon>Spiralia</taxon>
        <taxon>Gnathifera</taxon>
        <taxon>Rotifera</taxon>
        <taxon>Eurotatoria</taxon>
        <taxon>Bdelloidea</taxon>
        <taxon>Philodinida</taxon>
        <taxon>Philodinidae</taxon>
        <taxon>Rotaria</taxon>
    </lineage>
</organism>
<sequence length="148" mass="16758">MMIYFISYFVYCVDEFFPYIVILKDDDALDFDSASNIEPVNDFYSITSSPSAGSSSSDNDNAEDDIFLQIIDFVRSANLDKVNINRLLRLLNNIHPNNGLPKSANELWEQAGNRPFYAIIYGRILDDNNELQNNLEGVAVTHRNGLVP</sequence>
<gene>
    <name evidence="1" type="ORF">OTI717_LOCUS19315</name>
</gene>
<accession>A0A819D824</accession>
<evidence type="ECO:0000313" key="1">
    <source>
        <dbReference type="EMBL" id="CAF3819389.1"/>
    </source>
</evidence>
<evidence type="ECO:0000313" key="2">
    <source>
        <dbReference type="Proteomes" id="UP000663823"/>
    </source>
</evidence>
<dbReference type="EMBL" id="CAJOAX010002795">
    <property type="protein sequence ID" value="CAF3819389.1"/>
    <property type="molecule type" value="Genomic_DNA"/>
</dbReference>
<comment type="caution">
    <text evidence="1">The sequence shown here is derived from an EMBL/GenBank/DDBJ whole genome shotgun (WGS) entry which is preliminary data.</text>
</comment>
<proteinExistence type="predicted"/>
<protein>
    <submittedName>
        <fullName evidence="1">Uncharacterized protein</fullName>
    </submittedName>
</protein>
<name>A0A819D824_9BILA</name>
<reference evidence="1" key="1">
    <citation type="submission" date="2021-02" db="EMBL/GenBank/DDBJ databases">
        <authorList>
            <person name="Nowell W R."/>
        </authorList>
    </citation>
    <scope>NUCLEOTIDE SEQUENCE</scope>
</reference>
<dbReference type="Proteomes" id="UP000663823">
    <property type="component" value="Unassembled WGS sequence"/>
</dbReference>